<dbReference type="PANTHER" id="PTHR44591:SF23">
    <property type="entry name" value="CHEY SUBFAMILY"/>
    <property type="match status" value="1"/>
</dbReference>
<protein>
    <submittedName>
        <fullName evidence="4">Response regulator receiver protein</fullName>
    </submittedName>
</protein>
<evidence type="ECO:0000313" key="5">
    <source>
        <dbReference type="Proteomes" id="UP000078287"/>
    </source>
</evidence>
<dbReference type="GO" id="GO:0000160">
    <property type="term" value="P:phosphorelay signal transduction system"/>
    <property type="evidence" value="ECO:0007669"/>
    <property type="project" value="InterPro"/>
</dbReference>
<dbReference type="STRING" id="1707952.A6A03_06335"/>
<evidence type="ECO:0000256" key="2">
    <source>
        <dbReference type="PROSITE-ProRule" id="PRU00169"/>
    </source>
</evidence>
<dbReference type="RefSeq" id="WP_066782362.1">
    <property type="nucleotide sequence ID" value="NZ_LWQS01000011.1"/>
</dbReference>
<dbReference type="InterPro" id="IPR001789">
    <property type="entry name" value="Sig_transdc_resp-reg_receiver"/>
</dbReference>
<dbReference type="InterPro" id="IPR011006">
    <property type="entry name" value="CheY-like_superfamily"/>
</dbReference>
<dbReference type="SUPFAM" id="SSF52172">
    <property type="entry name" value="CheY-like"/>
    <property type="match status" value="1"/>
</dbReference>
<feature type="domain" description="Response regulatory" evidence="3">
    <location>
        <begin position="2"/>
        <end position="116"/>
    </location>
</feature>
<dbReference type="OrthoDB" id="158957at2"/>
<evidence type="ECO:0000259" key="3">
    <source>
        <dbReference type="PROSITE" id="PS50110"/>
    </source>
</evidence>
<accession>A0A178MLU1</accession>
<gene>
    <name evidence="4" type="ORF">A6A03_06335</name>
</gene>
<proteinExistence type="predicted"/>
<comment type="caution">
    <text evidence="4">The sequence shown here is derived from an EMBL/GenBank/DDBJ whole genome shotgun (WGS) entry which is preliminary data.</text>
</comment>
<evidence type="ECO:0000313" key="4">
    <source>
        <dbReference type="EMBL" id="OAN49676.1"/>
    </source>
</evidence>
<reference evidence="4 5" key="1">
    <citation type="submission" date="2016-04" db="EMBL/GenBank/DDBJ databases">
        <title>Chloroflexus islandicus sp. nov., a thermophilic filamentous anoxygenic phototrophic bacterium from geyser Strokkur (Iceland).</title>
        <authorList>
            <person name="Gaisin V.A."/>
            <person name="Kalashnikov A.M."/>
            <person name="Sukhacheva M.V."/>
            <person name="Grouzdev D.S."/>
            <person name="Ivanov T.M."/>
            <person name="Kuznetsov B."/>
            <person name="Gorlenko V.M."/>
        </authorList>
    </citation>
    <scope>NUCLEOTIDE SEQUENCE [LARGE SCALE GENOMIC DNA]</scope>
    <source>
        <strain evidence="5">isl-2</strain>
    </source>
</reference>
<name>A0A178MLU1_9CHLR</name>
<dbReference type="Pfam" id="PF00072">
    <property type="entry name" value="Response_reg"/>
    <property type="match status" value="1"/>
</dbReference>
<dbReference type="AlphaFoldDB" id="A0A178MLU1"/>
<dbReference type="EMBL" id="LWQS01000011">
    <property type="protein sequence ID" value="OAN49676.1"/>
    <property type="molecule type" value="Genomic_DNA"/>
</dbReference>
<keyword evidence="5" id="KW-1185">Reference proteome</keyword>
<dbReference type="PROSITE" id="PS50110">
    <property type="entry name" value="RESPONSE_REGULATORY"/>
    <property type="match status" value="1"/>
</dbReference>
<dbReference type="PANTHER" id="PTHR44591">
    <property type="entry name" value="STRESS RESPONSE REGULATOR PROTEIN 1"/>
    <property type="match status" value="1"/>
</dbReference>
<dbReference type="Gene3D" id="3.40.50.2300">
    <property type="match status" value="1"/>
</dbReference>
<dbReference type="Proteomes" id="UP000078287">
    <property type="component" value="Unassembled WGS sequence"/>
</dbReference>
<sequence length="122" mass="13165">MHIVLVEDNPLMQQLFAIFLRGQGFEVTVAATGAAALAAPVASPALFLIDLRLPDCDGFDLLRQLRARPELRHCPAIALSGLGESDRRSALAAGFDRFLTKPTDLDELILTITELLGGAPER</sequence>
<evidence type="ECO:0000256" key="1">
    <source>
        <dbReference type="ARBA" id="ARBA00022553"/>
    </source>
</evidence>
<dbReference type="SMART" id="SM00448">
    <property type="entry name" value="REC"/>
    <property type="match status" value="1"/>
</dbReference>
<dbReference type="InterPro" id="IPR050595">
    <property type="entry name" value="Bact_response_regulator"/>
</dbReference>
<organism evidence="4 5">
    <name type="scientific">Chloroflexus islandicus</name>
    <dbReference type="NCBI Taxonomy" id="1707952"/>
    <lineage>
        <taxon>Bacteria</taxon>
        <taxon>Bacillati</taxon>
        <taxon>Chloroflexota</taxon>
        <taxon>Chloroflexia</taxon>
        <taxon>Chloroflexales</taxon>
        <taxon>Chloroflexineae</taxon>
        <taxon>Chloroflexaceae</taxon>
        <taxon>Chloroflexus</taxon>
    </lineage>
</organism>
<keyword evidence="1 2" id="KW-0597">Phosphoprotein</keyword>
<feature type="modified residue" description="4-aspartylphosphate" evidence="2">
    <location>
        <position position="50"/>
    </location>
</feature>